<dbReference type="AlphaFoldDB" id="A0A285GS31"/>
<name>A0A285GS31_9FIRM</name>
<accession>A0A285GS31</accession>
<sequence length="43" mass="5112">MSMENYQFSKLSQTELAEIKKIEDKINQDHPDKEVILLAYNKK</sequence>
<dbReference type="EMBL" id="OBDZ01000009">
    <property type="protein sequence ID" value="SNY25316.1"/>
    <property type="molecule type" value="Genomic_DNA"/>
</dbReference>
<keyword evidence="2" id="KW-1185">Reference proteome</keyword>
<gene>
    <name evidence="1" type="ORF">SAMN06265827_10964</name>
</gene>
<evidence type="ECO:0000313" key="2">
    <source>
        <dbReference type="Proteomes" id="UP000219573"/>
    </source>
</evidence>
<reference evidence="2" key="1">
    <citation type="submission" date="2017-09" db="EMBL/GenBank/DDBJ databases">
        <authorList>
            <person name="Varghese N."/>
            <person name="Submissions S."/>
        </authorList>
    </citation>
    <scope>NUCLEOTIDE SEQUENCE [LARGE SCALE GENOMIC DNA]</scope>
    <source>
        <strain evidence="2">MSL47</strain>
    </source>
</reference>
<proteinExistence type="predicted"/>
<dbReference type="Proteomes" id="UP000219573">
    <property type="component" value="Unassembled WGS sequence"/>
</dbReference>
<protein>
    <submittedName>
        <fullName evidence="1">Uncharacterized protein</fullName>
    </submittedName>
</protein>
<dbReference type="RefSeq" id="WP_258176123.1">
    <property type="nucleotide sequence ID" value="NZ_PVNB01000008.1"/>
</dbReference>
<evidence type="ECO:0000313" key="1">
    <source>
        <dbReference type="EMBL" id="SNY25316.1"/>
    </source>
</evidence>
<organism evidence="1 2">
    <name type="scientific">Orenia metallireducens</name>
    <dbReference type="NCBI Taxonomy" id="1413210"/>
    <lineage>
        <taxon>Bacteria</taxon>
        <taxon>Bacillati</taxon>
        <taxon>Bacillota</taxon>
        <taxon>Clostridia</taxon>
        <taxon>Halanaerobiales</taxon>
        <taxon>Halobacteroidaceae</taxon>
        <taxon>Orenia</taxon>
    </lineage>
</organism>